<evidence type="ECO:0000313" key="1">
    <source>
        <dbReference type="EMBL" id="CAH8243618.1"/>
    </source>
</evidence>
<evidence type="ECO:0000313" key="2">
    <source>
        <dbReference type="Proteomes" id="UP001154322"/>
    </source>
</evidence>
<dbReference type="EMBL" id="CALYLO010000001">
    <property type="protein sequence ID" value="CAH8243618.1"/>
    <property type="molecule type" value="Genomic_DNA"/>
</dbReference>
<name>A0ABN8TXY7_9BACL</name>
<comment type="caution">
    <text evidence="1">The sequence shown here is derived from an EMBL/GenBank/DDBJ whole genome shotgun (WGS) entry which is preliminary data.</text>
</comment>
<dbReference type="RefSeq" id="WP_261944605.1">
    <property type="nucleotide sequence ID" value="NZ_AP031286.1"/>
</dbReference>
<organism evidence="1 2">
    <name type="scientific">Paenibacillus melissococcoides</name>
    <dbReference type="NCBI Taxonomy" id="2912268"/>
    <lineage>
        <taxon>Bacteria</taxon>
        <taxon>Bacillati</taxon>
        <taxon>Bacillota</taxon>
        <taxon>Bacilli</taxon>
        <taxon>Bacillales</taxon>
        <taxon>Paenibacillaceae</taxon>
        <taxon>Paenibacillus</taxon>
    </lineage>
</organism>
<gene>
    <name evidence="1" type="ORF">WJ0W_000857</name>
</gene>
<sequence>MKTMKIENGIVCVRGDEMEEFMKWAKEQLDYEAMSFKQAVEKFLAEQAEQEQTMSDLRFCYRISEEAKMAHDEYGNPAECFSQIKLSDCKNPPEDYNAAHKKMGVSLAKEIGISPEWVIPISEEEYDAEMDEEGEEDE</sequence>
<keyword evidence="2" id="KW-1185">Reference proteome</keyword>
<protein>
    <recommendedName>
        <fullName evidence="3">Phage protein</fullName>
    </recommendedName>
</protein>
<dbReference type="Proteomes" id="UP001154322">
    <property type="component" value="Unassembled WGS sequence"/>
</dbReference>
<evidence type="ECO:0008006" key="3">
    <source>
        <dbReference type="Google" id="ProtNLM"/>
    </source>
</evidence>
<reference evidence="1" key="1">
    <citation type="submission" date="2022-06" db="EMBL/GenBank/DDBJ databases">
        <authorList>
            <person name="Dietemann V."/>
            <person name="Ory F."/>
            <person name="Dainat B."/>
            <person name="Oberhansli S."/>
        </authorList>
    </citation>
    <scope>NUCLEOTIDE SEQUENCE</scope>
    <source>
        <strain evidence="1">Ena-SAMPLE-TAB-26-04-2022-14:26:32:270-5432</strain>
    </source>
</reference>
<proteinExistence type="predicted"/>
<accession>A0ABN8TXY7</accession>